<evidence type="ECO:0000259" key="2">
    <source>
        <dbReference type="PROSITE" id="PS51635"/>
    </source>
</evidence>
<dbReference type="GO" id="GO:0006629">
    <property type="term" value="P:lipid metabolic process"/>
    <property type="evidence" value="ECO:0007669"/>
    <property type="project" value="UniProtKB-KW"/>
</dbReference>
<dbReference type="InterPro" id="IPR002641">
    <property type="entry name" value="PNPLA_dom"/>
</dbReference>
<evidence type="ECO:0000256" key="1">
    <source>
        <dbReference type="ARBA" id="ARBA00023098"/>
    </source>
</evidence>
<evidence type="ECO:0000313" key="3">
    <source>
        <dbReference type="EMBL" id="VAW07815.1"/>
    </source>
</evidence>
<dbReference type="PROSITE" id="PS51635">
    <property type="entry name" value="PNPLA"/>
    <property type="match status" value="1"/>
</dbReference>
<dbReference type="EMBL" id="UOEI01000549">
    <property type="protein sequence ID" value="VAW07815.1"/>
    <property type="molecule type" value="Genomic_DNA"/>
</dbReference>
<name>A0A3B0SPT1_9ZZZZ</name>
<dbReference type="InterPro" id="IPR052580">
    <property type="entry name" value="Lipid_Hydrolase"/>
</dbReference>
<protein>
    <submittedName>
        <fullName evidence="3">Lysophospholipase-like family protein</fullName>
    </submittedName>
</protein>
<feature type="domain" description="PNPLA" evidence="2">
    <location>
        <begin position="5"/>
        <end position="198"/>
    </location>
</feature>
<proteinExistence type="predicted"/>
<dbReference type="SUPFAM" id="SSF52151">
    <property type="entry name" value="FabD/lysophospholipase-like"/>
    <property type="match status" value="1"/>
</dbReference>
<organism evidence="3">
    <name type="scientific">hydrothermal vent metagenome</name>
    <dbReference type="NCBI Taxonomy" id="652676"/>
    <lineage>
        <taxon>unclassified sequences</taxon>
        <taxon>metagenomes</taxon>
        <taxon>ecological metagenomes</taxon>
    </lineage>
</organism>
<keyword evidence="1" id="KW-0443">Lipid metabolism</keyword>
<gene>
    <name evidence="3" type="ORF">MNBD_ACTINO01-885</name>
</gene>
<dbReference type="PANTHER" id="PTHR46394:SF1">
    <property type="entry name" value="PNPLA DOMAIN-CONTAINING PROTEIN"/>
    <property type="match status" value="1"/>
</dbReference>
<dbReference type="Gene3D" id="3.40.1090.10">
    <property type="entry name" value="Cytosolic phospholipase A2 catalytic domain"/>
    <property type="match status" value="2"/>
</dbReference>
<dbReference type="InterPro" id="IPR016035">
    <property type="entry name" value="Acyl_Trfase/lysoPLipase"/>
</dbReference>
<dbReference type="Pfam" id="PF01734">
    <property type="entry name" value="Patatin"/>
    <property type="match status" value="1"/>
</dbReference>
<accession>A0A3B0SPT1</accession>
<dbReference type="AlphaFoldDB" id="A0A3B0SPT1"/>
<dbReference type="PANTHER" id="PTHR46394">
    <property type="entry name" value="ANNEXIN"/>
    <property type="match status" value="1"/>
</dbReference>
<reference evidence="3" key="1">
    <citation type="submission" date="2018-06" db="EMBL/GenBank/DDBJ databases">
        <authorList>
            <person name="Zhirakovskaya E."/>
        </authorList>
    </citation>
    <scope>NUCLEOTIDE SEQUENCE</scope>
</reference>
<sequence length="307" mass="32925">MEINAVFEGGGVRGIALAGAAAAALDAGYMFRSTVGTSAGALVAALLASGFDAEDLEREVAGMDWPGLLDPVPPARVPLIGQHLALMTHRGIHRTRRIEAVWTKMLLRKGVRTFNDLPKHALEVIATDLTHGAGVSFPHCLPGYGIDPGSFSVARSLVMSAAVPFLFIPVAMHDTINDERVLFSDGAMAANYPIGVVGHDRPVFGFRLVPDGDPHVHQPIHGPYSLARAVLVAGIRARYSLPRTIEGADLVLDVPVRGDLDFTLTHRQATAVFTRARIAVRSQLDTVHNLPRQDRSRSPGHTIGQID</sequence>